<name>A0AA40S8B2_9HYPH</name>
<keyword evidence="2" id="KW-1185">Reference proteome</keyword>
<evidence type="ECO:0000313" key="2">
    <source>
        <dbReference type="Proteomes" id="UP000543554"/>
    </source>
</evidence>
<proteinExistence type="predicted"/>
<dbReference type="AlphaFoldDB" id="A0AA40S8B2"/>
<comment type="caution">
    <text evidence="1">The sequence shown here is derived from an EMBL/GenBank/DDBJ whole genome shotgun (WGS) entry which is preliminary data.</text>
</comment>
<dbReference type="Proteomes" id="UP000543554">
    <property type="component" value="Unassembled WGS sequence"/>
</dbReference>
<protein>
    <submittedName>
        <fullName evidence="1">Uncharacterized protein</fullName>
    </submittedName>
</protein>
<gene>
    <name evidence="1" type="ORF">HNR51_005391</name>
</gene>
<dbReference type="EMBL" id="JACJIB010000022">
    <property type="protein sequence ID" value="MBA8916270.1"/>
    <property type="molecule type" value="Genomic_DNA"/>
</dbReference>
<accession>A0AA40S8B2</accession>
<reference evidence="1 2" key="1">
    <citation type="submission" date="2020-08" db="EMBL/GenBank/DDBJ databases">
        <title>Genomic Encyclopedia of Type Strains, Phase IV (KMG-IV): sequencing the most valuable type-strain genomes for metagenomic binning, comparative biology and taxonomic classification.</title>
        <authorList>
            <person name="Goeker M."/>
        </authorList>
    </citation>
    <scope>NUCLEOTIDE SEQUENCE [LARGE SCALE GENOMIC DNA]</scope>
    <source>
        <strain evidence="1 2">DSM 11490</strain>
    </source>
</reference>
<evidence type="ECO:0000313" key="1">
    <source>
        <dbReference type="EMBL" id="MBA8916270.1"/>
    </source>
</evidence>
<sequence length="64" mass="7191">MSMMKKAVSEAEVVNELKALATELGALAGWLCEEMTELRMLRVVCMQERRNRTAIAAMIGVYNK</sequence>
<organism evidence="1 2">
    <name type="scientific">Methylorubrum thiocyanatum</name>
    <dbReference type="NCBI Taxonomy" id="47958"/>
    <lineage>
        <taxon>Bacteria</taxon>
        <taxon>Pseudomonadati</taxon>
        <taxon>Pseudomonadota</taxon>
        <taxon>Alphaproteobacteria</taxon>
        <taxon>Hyphomicrobiales</taxon>
        <taxon>Methylobacteriaceae</taxon>
        <taxon>Methylorubrum</taxon>
    </lineage>
</organism>